<evidence type="ECO:0000256" key="1">
    <source>
        <dbReference type="ARBA" id="ARBA00005417"/>
    </source>
</evidence>
<keyword evidence="7" id="KW-1185">Reference proteome</keyword>
<dbReference type="InterPro" id="IPR003439">
    <property type="entry name" value="ABC_transporter-like_ATP-bd"/>
</dbReference>
<dbReference type="InterPro" id="IPR025302">
    <property type="entry name" value="DrrA1/2-like_C"/>
</dbReference>
<dbReference type="InterPro" id="IPR050763">
    <property type="entry name" value="ABC_transporter_ATP-binding"/>
</dbReference>
<comment type="similarity">
    <text evidence="1">Belongs to the ABC transporter superfamily.</text>
</comment>
<dbReference type="PROSITE" id="PS50893">
    <property type="entry name" value="ABC_TRANSPORTER_2"/>
    <property type="match status" value="1"/>
</dbReference>
<dbReference type="EMBL" id="CP101637">
    <property type="protein sequence ID" value="WMT80921.1"/>
    <property type="molecule type" value="Genomic_DNA"/>
</dbReference>
<evidence type="ECO:0000313" key="7">
    <source>
        <dbReference type="Proteomes" id="UP001235030"/>
    </source>
</evidence>
<dbReference type="EC" id="3.6.3.-" evidence="6"/>
<dbReference type="Proteomes" id="UP001235030">
    <property type="component" value="Chromosome"/>
</dbReference>
<organism evidence="6 7">
    <name type="scientific">Terrisporobacter mayombei</name>
    <dbReference type="NCBI Taxonomy" id="1541"/>
    <lineage>
        <taxon>Bacteria</taxon>
        <taxon>Bacillati</taxon>
        <taxon>Bacillota</taxon>
        <taxon>Clostridia</taxon>
        <taxon>Peptostreptococcales</taxon>
        <taxon>Peptostreptococcaceae</taxon>
        <taxon>Terrisporobacter</taxon>
    </lineage>
</organism>
<keyword evidence="4 6" id="KW-0067">ATP-binding</keyword>
<dbReference type="PANTHER" id="PTHR42711">
    <property type="entry name" value="ABC TRANSPORTER ATP-BINDING PROTEIN"/>
    <property type="match status" value="1"/>
</dbReference>
<dbReference type="SUPFAM" id="SSF52540">
    <property type="entry name" value="P-loop containing nucleoside triphosphate hydrolases"/>
    <property type="match status" value="1"/>
</dbReference>
<dbReference type="GO" id="GO:0016787">
    <property type="term" value="F:hydrolase activity"/>
    <property type="evidence" value="ECO:0007669"/>
    <property type="project" value="UniProtKB-KW"/>
</dbReference>
<evidence type="ECO:0000259" key="5">
    <source>
        <dbReference type="PROSITE" id="PS50893"/>
    </source>
</evidence>
<gene>
    <name evidence="6" type="primary">lnrL_3</name>
    <name evidence="6" type="ORF">TEMA_12450</name>
</gene>
<protein>
    <submittedName>
        <fullName evidence="6">Linearmycin resistance ATP-binding protein LnrL</fullName>
        <ecNumber evidence="6">3.6.3.-</ecNumber>
    </submittedName>
</protein>
<dbReference type="InterPro" id="IPR027417">
    <property type="entry name" value="P-loop_NTPase"/>
</dbReference>
<evidence type="ECO:0000256" key="4">
    <source>
        <dbReference type="ARBA" id="ARBA00022840"/>
    </source>
</evidence>
<reference evidence="6 7" key="1">
    <citation type="submission" date="2022-07" db="EMBL/GenBank/DDBJ databases">
        <title>Genome sequence of Terrisporobacter mayombei DSM6539.</title>
        <authorList>
            <person name="Boeer T."/>
            <person name="Bengelsdorf F.R."/>
            <person name="Daniel R."/>
            <person name="Poehlein A."/>
        </authorList>
    </citation>
    <scope>NUCLEOTIDE SEQUENCE [LARGE SCALE GENOMIC DNA]</scope>
    <source>
        <strain evidence="6 7">DSM 6539</strain>
    </source>
</reference>
<evidence type="ECO:0000256" key="3">
    <source>
        <dbReference type="ARBA" id="ARBA00022741"/>
    </source>
</evidence>
<dbReference type="PROSITE" id="PS00211">
    <property type="entry name" value="ABC_TRANSPORTER_1"/>
    <property type="match status" value="1"/>
</dbReference>
<dbReference type="PANTHER" id="PTHR42711:SF5">
    <property type="entry name" value="ABC TRANSPORTER ATP-BINDING PROTEIN NATA"/>
    <property type="match status" value="1"/>
</dbReference>
<dbReference type="InterPro" id="IPR003593">
    <property type="entry name" value="AAA+_ATPase"/>
</dbReference>
<keyword evidence="2" id="KW-0813">Transport</keyword>
<dbReference type="Pfam" id="PF13732">
    <property type="entry name" value="DrrA1-3_C"/>
    <property type="match status" value="1"/>
</dbReference>
<dbReference type="RefSeq" id="WP_228103114.1">
    <property type="nucleotide sequence ID" value="NZ_CP101637.1"/>
</dbReference>
<feature type="domain" description="ABC transporter" evidence="5">
    <location>
        <begin position="3"/>
        <end position="229"/>
    </location>
</feature>
<dbReference type="Gene3D" id="3.40.50.300">
    <property type="entry name" value="P-loop containing nucleotide triphosphate hydrolases"/>
    <property type="match status" value="1"/>
</dbReference>
<dbReference type="InterPro" id="IPR017871">
    <property type="entry name" value="ABC_transporter-like_CS"/>
</dbReference>
<evidence type="ECO:0000256" key="2">
    <source>
        <dbReference type="ARBA" id="ARBA00022448"/>
    </source>
</evidence>
<evidence type="ECO:0000313" key="6">
    <source>
        <dbReference type="EMBL" id="WMT80921.1"/>
    </source>
</evidence>
<accession>A0ABY9Q134</accession>
<sequence>MRLDVREIRKSFSENEVLHGISFSVESGKALGLLGRNGAGKTTTIRILMDVFKANSGEILIDGKKFEPRNYQIGYLPEERGLYPKKKVTEQIIYLAQLRGMTAKNAKESTKIWLKKLGIEEYANRTLDSLSKGNQQKVQLAQTLVCDPEIVILDEPFSGLDPVNAQILKDTVRELISQNKLVIFSSHQMSYVEEFCEDIVIINKGEIALSGNLKEIKKEFGNNRLILSASNLKLNDLKSMCEDKFKDLVTVNEVKKDYLVLELLNDATKNEFLEKILKENIDIEKFSTYEPDLTDIFVKKVGEE</sequence>
<keyword evidence="3" id="KW-0547">Nucleotide-binding</keyword>
<name>A0ABY9Q134_9FIRM</name>
<proteinExistence type="inferred from homology"/>
<dbReference type="Pfam" id="PF00005">
    <property type="entry name" value="ABC_tran"/>
    <property type="match status" value="1"/>
</dbReference>
<dbReference type="GO" id="GO:0005524">
    <property type="term" value="F:ATP binding"/>
    <property type="evidence" value="ECO:0007669"/>
    <property type="project" value="UniProtKB-KW"/>
</dbReference>
<dbReference type="SMART" id="SM00382">
    <property type="entry name" value="AAA"/>
    <property type="match status" value="1"/>
</dbReference>
<keyword evidence="6" id="KW-0378">Hydrolase</keyword>